<dbReference type="InParanoid" id="A2DZF6"/>
<protein>
    <submittedName>
        <fullName evidence="1">Uncharacterized protein</fullName>
    </submittedName>
</protein>
<proteinExistence type="predicted"/>
<reference evidence="1" key="2">
    <citation type="journal article" date="2007" name="Science">
        <title>Draft genome sequence of the sexually transmitted pathogen Trichomonas vaginalis.</title>
        <authorList>
            <person name="Carlton J.M."/>
            <person name="Hirt R.P."/>
            <person name="Silva J.C."/>
            <person name="Delcher A.L."/>
            <person name="Schatz M."/>
            <person name="Zhao Q."/>
            <person name="Wortman J.R."/>
            <person name="Bidwell S.L."/>
            <person name="Alsmark U.C.M."/>
            <person name="Besteiro S."/>
            <person name="Sicheritz-Ponten T."/>
            <person name="Noel C.J."/>
            <person name="Dacks J.B."/>
            <person name="Foster P.G."/>
            <person name="Simillion C."/>
            <person name="Van de Peer Y."/>
            <person name="Miranda-Saavedra D."/>
            <person name="Barton G.J."/>
            <person name="Westrop G.D."/>
            <person name="Mueller S."/>
            <person name="Dessi D."/>
            <person name="Fiori P.L."/>
            <person name="Ren Q."/>
            <person name="Paulsen I."/>
            <person name="Zhang H."/>
            <person name="Bastida-Corcuera F.D."/>
            <person name="Simoes-Barbosa A."/>
            <person name="Brown M.T."/>
            <person name="Hayes R.D."/>
            <person name="Mukherjee M."/>
            <person name="Okumura C.Y."/>
            <person name="Schneider R."/>
            <person name="Smith A.J."/>
            <person name="Vanacova S."/>
            <person name="Villalvazo M."/>
            <person name="Haas B.J."/>
            <person name="Pertea M."/>
            <person name="Feldblyum T.V."/>
            <person name="Utterback T.R."/>
            <person name="Shu C.L."/>
            <person name="Osoegawa K."/>
            <person name="de Jong P.J."/>
            <person name="Hrdy I."/>
            <person name="Horvathova L."/>
            <person name="Zubacova Z."/>
            <person name="Dolezal P."/>
            <person name="Malik S.B."/>
            <person name="Logsdon J.M. Jr."/>
            <person name="Henze K."/>
            <person name="Gupta A."/>
            <person name="Wang C.C."/>
            <person name="Dunne R.L."/>
            <person name="Upcroft J.A."/>
            <person name="Upcroft P."/>
            <person name="White O."/>
            <person name="Salzberg S.L."/>
            <person name="Tang P."/>
            <person name="Chiu C.-H."/>
            <person name="Lee Y.-S."/>
            <person name="Embley T.M."/>
            <person name="Coombs G.H."/>
            <person name="Mottram J.C."/>
            <person name="Tachezy J."/>
            <person name="Fraser-Liggett C.M."/>
            <person name="Johnson P.J."/>
        </authorList>
    </citation>
    <scope>NUCLEOTIDE SEQUENCE [LARGE SCALE GENOMIC DNA]</scope>
    <source>
        <strain evidence="1">G3</strain>
    </source>
</reference>
<gene>
    <name evidence="1" type="ORF">TVAG_372930</name>
</gene>
<evidence type="ECO:0000313" key="1">
    <source>
        <dbReference type="EMBL" id="EAY14160.1"/>
    </source>
</evidence>
<dbReference type="VEuPathDB" id="TrichDB:TVAGG3_0041120"/>
<reference evidence="1" key="1">
    <citation type="submission" date="2006-10" db="EMBL/GenBank/DDBJ databases">
        <authorList>
            <person name="Amadeo P."/>
            <person name="Zhao Q."/>
            <person name="Wortman J."/>
            <person name="Fraser-Liggett C."/>
            <person name="Carlton J."/>
        </authorList>
    </citation>
    <scope>NUCLEOTIDE SEQUENCE</scope>
    <source>
        <strain evidence="1">G3</strain>
    </source>
</reference>
<sequence>MQPFPCDDLPRRNYIRRKRCLNESINIIEKTLLCLSSIRKDKIDKSELTKFAKAHANEVEAACWTPRMKMSDEDYQNLMTTKTKELCLVLIKKLMPTIDIPLKKSENASPASSPPENKFVVPIISTNQLKQASQPPKAPPIPNITIPKQLKPPSSTLVDPLADFYIPITGTTESYSYMPSFEPPPSLDECNLLSLDDFKDSLSFPSDFNFSCNMPYDV</sequence>
<dbReference type="RefSeq" id="XP_001326383.1">
    <property type="nucleotide sequence ID" value="XM_001326348.1"/>
</dbReference>
<accession>A2DZF6</accession>
<dbReference type="AlphaFoldDB" id="A2DZF6"/>
<keyword evidence="2" id="KW-1185">Reference proteome</keyword>
<organism evidence="1 2">
    <name type="scientific">Trichomonas vaginalis (strain ATCC PRA-98 / G3)</name>
    <dbReference type="NCBI Taxonomy" id="412133"/>
    <lineage>
        <taxon>Eukaryota</taxon>
        <taxon>Metamonada</taxon>
        <taxon>Parabasalia</taxon>
        <taxon>Trichomonadida</taxon>
        <taxon>Trichomonadidae</taxon>
        <taxon>Trichomonas</taxon>
    </lineage>
</organism>
<dbReference type="KEGG" id="tva:4772157"/>
<dbReference type="OrthoDB" id="10607844at2759"/>
<dbReference type="EMBL" id="DS113274">
    <property type="protein sequence ID" value="EAY14160.1"/>
    <property type="molecule type" value="Genomic_DNA"/>
</dbReference>
<evidence type="ECO:0000313" key="2">
    <source>
        <dbReference type="Proteomes" id="UP000001542"/>
    </source>
</evidence>
<dbReference type="Proteomes" id="UP000001542">
    <property type="component" value="Unassembled WGS sequence"/>
</dbReference>
<name>A2DZF6_TRIV3</name>
<dbReference type="VEuPathDB" id="TrichDB:TVAG_372930"/>